<organism evidence="1 2">
    <name type="scientific">Neophaeococcomyces mojaviensis</name>
    <dbReference type="NCBI Taxonomy" id="3383035"/>
    <lineage>
        <taxon>Eukaryota</taxon>
        <taxon>Fungi</taxon>
        <taxon>Dikarya</taxon>
        <taxon>Ascomycota</taxon>
        <taxon>Pezizomycotina</taxon>
        <taxon>Eurotiomycetes</taxon>
        <taxon>Chaetothyriomycetidae</taxon>
        <taxon>Chaetothyriales</taxon>
        <taxon>Chaetothyriales incertae sedis</taxon>
        <taxon>Neophaeococcomyces</taxon>
    </lineage>
</organism>
<dbReference type="Proteomes" id="UP001172386">
    <property type="component" value="Unassembled WGS sequence"/>
</dbReference>
<evidence type="ECO:0000313" key="2">
    <source>
        <dbReference type="Proteomes" id="UP001172386"/>
    </source>
</evidence>
<accession>A0ACC3A2Z6</accession>
<evidence type="ECO:0000313" key="1">
    <source>
        <dbReference type="EMBL" id="KAJ9654582.1"/>
    </source>
</evidence>
<comment type="caution">
    <text evidence="1">The sequence shown here is derived from an EMBL/GenBank/DDBJ whole genome shotgun (WGS) entry which is preliminary data.</text>
</comment>
<protein>
    <submittedName>
        <fullName evidence="1">Uncharacterized protein</fullName>
    </submittedName>
</protein>
<reference evidence="1" key="1">
    <citation type="submission" date="2022-10" db="EMBL/GenBank/DDBJ databases">
        <title>Culturing micro-colonial fungi from biological soil crusts in the Mojave desert and describing Neophaeococcomyces mojavensis, and introducing the new genera and species Taxawa tesnikishii.</title>
        <authorList>
            <person name="Kurbessoian T."/>
            <person name="Stajich J.E."/>
        </authorList>
    </citation>
    <scope>NUCLEOTIDE SEQUENCE</scope>
    <source>
        <strain evidence="1">JES_112</strain>
    </source>
</reference>
<dbReference type="EMBL" id="JAPDRQ010000117">
    <property type="protein sequence ID" value="KAJ9654582.1"/>
    <property type="molecule type" value="Genomic_DNA"/>
</dbReference>
<proteinExistence type="predicted"/>
<gene>
    <name evidence="1" type="ORF">H2198_006397</name>
</gene>
<sequence length="273" mass="31147">MDFIKPLVARVSQAIGLTGSNHDDEDQTARYPNFVNKSINQSINPLINNGHQARDIIRTALLLRQKLPGDLVPIILDYAELWDFAAVVRSKRPNWVRPHQAGELQAALIIPPNVPRGALRQIRFITISRDQGWSSYSEDHGTYRGSWTWFEAGVRGLDPSNVEDQETLHEPLNCQHSAHAPNGVEHRRLCVANASHYKYGSKQIVTNIHAGKEWKRHVVRWDANHEDEDVRKAFKELRGGHRIEVSAHARFPGWCNDVRLVVIEVEYAVVRKM</sequence>
<keyword evidence="2" id="KW-1185">Reference proteome</keyword>
<name>A0ACC3A2Z6_9EURO</name>